<dbReference type="SUPFAM" id="SSF53720">
    <property type="entry name" value="ALDH-like"/>
    <property type="match status" value="1"/>
</dbReference>
<feature type="domain" description="Aldehyde dehydrogenase" evidence="4">
    <location>
        <begin position="3"/>
        <end position="454"/>
    </location>
</feature>
<dbReference type="KEGG" id="lalo:ABC765_07225"/>
<dbReference type="GO" id="GO:0004777">
    <property type="term" value="F:succinate-semialdehyde dehydrogenase (NAD+) activity"/>
    <property type="evidence" value="ECO:0007669"/>
    <property type="project" value="TreeGrafter"/>
</dbReference>
<gene>
    <name evidence="5" type="ORF">ABC765_07225</name>
</gene>
<dbReference type="PANTHER" id="PTHR43217">
    <property type="entry name" value="SUCCINATE SEMIALDEHYDE DEHYDROGENASE [NAD(P)+] SAD"/>
    <property type="match status" value="1"/>
</dbReference>
<organism evidence="5">
    <name type="scientific">Limosilactobacillus allomucosae</name>
    <dbReference type="NCBI Taxonomy" id="3142938"/>
    <lineage>
        <taxon>Bacteria</taxon>
        <taxon>Bacillati</taxon>
        <taxon>Bacillota</taxon>
        <taxon>Bacilli</taxon>
        <taxon>Lactobacillales</taxon>
        <taxon>Lactobacillaceae</taxon>
        <taxon>Limosilactobacillus</taxon>
    </lineage>
</organism>
<dbReference type="InterPro" id="IPR015590">
    <property type="entry name" value="Aldehyde_DH_dom"/>
</dbReference>
<evidence type="ECO:0000256" key="3">
    <source>
        <dbReference type="ARBA" id="ARBA00023002"/>
    </source>
</evidence>
<dbReference type="FunFam" id="3.40.309.10:FF:000009">
    <property type="entry name" value="Aldehyde dehydrogenase A"/>
    <property type="match status" value="1"/>
</dbReference>
<evidence type="ECO:0000313" key="5">
    <source>
        <dbReference type="EMBL" id="XBG94867.1"/>
    </source>
</evidence>
<accession>A0AAU7C149</accession>
<dbReference type="RefSeq" id="WP_347980064.1">
    <property type="nucleotide sequence ID" value="NZ_CP154878.1"/>
</dbReference>
<name>A0AAU7C149_9LACO</name>
<dbReference type="AlphaFoldDB" id="A0AAU7C149"/>
<dbReference type="InterPro" id="IPR016163">
    <property type="entry name" value="Ald_DH_C"/>
</dbReference>
<dbReference type="Gene3D" id="3.40.605.10">
    <property type="entry name" value="Aldehyde Dehydrogenase, Chain A, domain 1"/>
    <property type="match status" value="1"/>
</dbReference>
<dbReference type="PANTHER" id="PTHR43217:SF2">
    <property type="entry name" value="SUCCINATE-SEMIALDEHYDE DEHYDROGENASE [NADP(+)]"/>
    <property type="match status" value="1"/>
</dbReference>
<keyword evidence="2" id="KW-0521">NADP</keyword>
<evidence type="ECO:0000256" key="2">
    <source>
        <dbReference type="ARBA" id="ARBA00022857"/>
    </source>
</evidence>
<proteinExistence type="inferred from homology"/>
<evidence type="ECO:0000256" key="1">
    <source>
        <dbReference type="ARBA" id="ARBA00009986"/>
    </source>
</evidence>
<dbReference type="InterPro" id="IPR047110">
    <property type="entry name" value="GABD/Sad-like"/>
</dbReference>
<dbReference type="EMBL" id="CP154878">
    <property type="protein sequence ID" value="XBG94867.1"/>
    <property type="molecule type" value="Genomic_DNA"/>
</dbReference>
<dbReference type="InterPro" id="IPR016162">
    <property type="entry name" value="Ald_DH_N"/>
</dbReference>
<dbReference type="Gene3D" id="3.40.309.10">
    <property type="entry name" value="Aldehyde Dehydrogenase, Chain A, domain 2"/>
    <property type="match status" value="1"/>
</dbReference>
<evidence type="ECO:0000259" key="4">
    <source>
        <dbReference type="Pfam" id="PF00171"/>
    </source>
</evidence>
<protein>
    <submittedName>
        <fullName evidence="5">Aldehyde dehydrogenase family protein</fullName>
    </submittedName>
</protein>
<dbReference type="InterPro" id="IPR016161">
    <property type="entry name" value="Ald_DH/histidinol_DH"/>
</dbReference>
<sequence>MTYKTTNPYTGEVLKTFDDLTDAQLEAKLQKAQSAYEKWSKTSFEERAAVLKRAAELMTERREKYGAINTIETGKPLQIAVWENDLCADIMNYYADNAKELLKPHFIKTDDKMAGNAVGIYQPLGIIYEIEPWNVPFFQMTRPTAAQLMAGNVVVLKHASNCPQSALAMEQLLKDAGLPEGCFQNLFISYEQSDRLIEDERICGVTITGSTEVGRGVASNSGRALKKHVMELGGSDAMIVLPDADLQKAVQGAMLGRLTISGQVCASDKRMFVHESLYDAFIGGVTQAAAQLKAGDPLDQTTTFGPLSSMKAANKVKAQIELAVANGAKAVEIGPEVPADSAFVRPTLLLDVTADNPIFQQEIFGPVMMIFSWNDEKEALKLANGTSFGLGGSVYSENVVDAARVAAGIEAGAISINQPTMASPAIPFGGIKESGYGRELGAEGIREFTNQKYINSANLDMDQLFAQF</sequence>
<reference evidence="5" key="1">
    <citation type="submission" date="2024-04" db="EMBL/GenBank/DDBJ databases">
        <title>Limosilactobacillus allomucosae sp. nov., a novel species isolated from wild boar faecal samples as a potential probiotics for domestic pigs.</title>
        <authorList>
            <person name="Chen B."/>
        </authorList>
    </citation>
    <scope>NUCLEOTIDE SEQUENCE</scope>
    <source>
        <strain evidence="5">WILCCON 0051</strain>
    </source>
</reference>
<comment type="similarity">
    <text evidence="1">Belongs to the aldehyde dehydrogenase family.</text>
</comment>
<dbReference type="Pfam" id="PF00171">
    <property type="entry name" value="Aldedh"/>
    <property type="match status" value="1"/>
</dbReference>
<keyword evidence="3" id="KW-0560">Oxidoreductase</keyword>
<dbReference type="FunFam" id="3.40.605.10:FF:000012">
    <property type="entry name" value="NAD-dependent succinate-semialdehyde dehydrogenase"/>
    <property type="match status" value="1"/>
</dbReference>